<proteinExistence type="predicted"/>
<accession>A0A920BU28</accession>
<keyword evidence="2" id="KW-1185">Reference proteome</keyword>
<protein>
    <submittedName>
        <fullName evidence="1">Uncharacterized protein</fullName>
    </submittedName>
</protein>
<name>A0A920BU28_9BACI</name>
<reference evidence="1" key="1">
    <citation type="submission" date="2021-03" db="EMBL/GenBank/DDBJ databases">
        <title>Antimicrobial resistance genes in bacteria isolated from Japanese honey, and their potential for conferring macrolide and lincosamide resistance in the American foulbrood pathogen Paenibacillus larvae.</title>
        <authorList>
            <person name="Okamoto M."/>
            <person name="Kumagai M."/>
            <person name="Kanamori H."/>
            <person name="Takamatsu D."/>
        </authorList>
    </citation>
    <scope>NUCLEOTIDE SEQUENCE</scope>
    <source>
        <strain evidence="1">J27TS8</strain>
    </source>
</reference>
<dbReference type="AlphaFoldDB" id="A0A920BU28"/>
<gene>
    <name evidence="1" type="ORF">J27TS8_27880</name>
</gene>
<sequence length="50" mass="5957">MLGKDVLYNEERYTIIFNYHNGMIEIRNSNLTYDVQLVNIKDVKIIDSSY</sequence>
<comment type="caution">
    <text evidence="1">The sequence shown here is derived from an EMBL/GenBank/DDBJ whole genome shotgun (WGS) entry which is preliminary data.</text>
</comment>
<evidence type="ECO:0000313" key="1">
    <source>
        <dbReference type="EMBL" id="GIN62795.1"/>
    </source>
</evidence>
<organism evidence="1 2">
    <name type="scientific">Robertmurraya siralis</name>
    <dbReference type="NCBI Taxonomy" id="77777"/>
    <lineage>
        <taxon>Bacteria</taxon>
        <taxon>Bacillati</taxon>
        <taxon>Bacillota</taxon>
        <taxon>Bacilli</taxon>
        <taxon>Bacillales</taxon>
        <taxon>Bacillaceae</taxon>
        <taxon>Robertmurraya</taxon>
    </lineage>
</organism>
<evidence type="ECO:0000313" key="2">
    <source>
        <dbReference type="Proteomes" id="UP000682111"/>
    </source>
</evidence>
<dbReference type="EMBL" id="BORC01000004">
    <property type="protein sequence ID" value="GIN62795.1"/>
    <property type="molecule type" value="Genomic_DNA"/>
</dbReference>
<dbReference type="Proteomes" id="UP000682111">
    <property type="component" value="Unassembled WGS sequence"/>
</dbReference>